<name>A0A494XR12_9BURK</name>
<evidence type="ECO:0000256" key="2">
    <source>
        <dbReference type="SAM" id="SignalP"/>
    </source>
</evidence>
<keyword evidence="4" id="KW-1185">Reference proteome</keyword>
<protein>
    <submittedName>
        <fullName evidence="3">Uncharacterized protein</fullName>
    </submittedName>
</protein>
<gene>
    <name evidence="3" type="ORF">D7S89_01630</name>
</gene>
<proteinExistence type="predicted"/>
<feature type="signal peptide" evidence="2">
    <location>
        <begin position="1"/>
        <end position="19"/>
    </location>
</feature>
<accession>A0A494XR12</accession>
<sequence>MLRAPLLLGGAAVSLLALAAIVRPAAGDDTRAADPPVEIRAPHAEPVREMTPASAPRGNLRGDIVNNARSHPEPPHAPSARKSR</sequence>
<evidence type="ECO:0000313" key="3">
    <source>
        <dbReference type="EMBL" id="RKP52262.1"/>
    </source>
</evidence>
<dbReference type="AlphaFoldDB" id="A0A494XR12"/>
<comment type="caution">
    <text evidence="3">The sequence shown here is derived from an EMBL/GenBank/DDBJ whole genome shotgun (WGS) entry which is preliminary data.</text>
</comment>
<reference evidence="3 4" key="1">
    <citation type="submission" date="2018-10" db="EMBL/GenBank/DDBJ databases">
        <title>Paraburkholderia sp. 7MK8-2, isolated from soil.</title>
        <authorList>
            <person name="Gao Z.-H."/>
            <person name="Qiu L.-H."/>
        </authorList>
    </citation>
    <scope>NUCLEOTIDE SEQUENCE [LARGE SCALE GENOMIC DNA]</scope>
    <source>
        <strain evidence="3 4">7MK8-2</strain>
    </source>
</reference>
<organism evidence="3 4">
    <name type="scientific">Trinickia fusca</name>
    <dbReference type="NCBI Taxonomy" id="2419777"/>
    <lineage>
        <taxon>Bacteria</taxon>
        <taxon>Pseudomonadati</taxon>
        <taxon>Pseudomonadota</taxon>
        <taxon>Betaproteobacteria</taxon>
        <taxon>Burkholderiales</taxon>
        <taxon>Burkholderiaceae</taxon>
        <taxon>Trinickia</taxon>
    </lineage>
</organism>
<feature type="region of interest" description="Disordered" evidence="1">
    <location>
        <begin position="27"/>
        <end position="84"/>
    </location>
</feature>
<feature type="chain" id="PRO_5019795498" evidence="2">
    <location>
        <begin position="20"/>
        <end position="84"/>
    </location>
</feature>
<dbReference type="OrthoDB" id="9007970at2"/>
<dbReference type="RefSeq" id="WP_121274988.1">
    <property type="nucleotide sequence ID" value="NZ_RBZV01000001.1"/>
</dbReference>
<keyword evidence="2" id="KW-0732">Signal</keyword>
<dbReference type="EMBL" id="RBZV01000001">
    <property type="protein sequence ID" value="RKP52262.1"/>
    <property type="molecule type" value="Genomic_DNA"/>
</dbReference>
<evidence type="ECO:0000256" key="1">
    <source>
        <dbReference type="SAM" id="MobiDB-lite"/>
    </source>
</evidence>
<evidence type="ECO:0000313" key="4">
    <source>
        <dbReference type="Proteomes" id="UP000280434"/>
    </source>
</evidence>
<dbReference type="Proteomes" id="UP000280434">
    <property type="component" value="Unassembled WGS sequence"/>
</dbReference>